<dbReference type="EMBL" id="HBUF01310130">
    <property type="protein sequence ID" value="CAG6692966.1"/>
    <property type="molecule type" value="Transcribed_RNA"/>
</dbReference>
<dbReference type="EMBL" id="HBUF01310131">
    <property type="protein sequence ID" value="CAG6692972.1"/>
    <property type="molecule type" value="Transcribed_RNA"/>
</dbReference>
<protein>
    <submittedName>
        <fullName evidence="2">Uncharacterized protein</fullName>
    </submittedName>
</protein>
<dbReference type="EMBL" id="HBUF01310129">
    <property type="protein sequence ID" value="CAG6692961.1"/>
    <property type="molecule type" value="Transcribed_RNA"/>
</dbReference>
<keyword evidence="1" id="KW-0812">Transmembrane</keyword>
<keyword evidence="1" id="KW-0472">Membrane</keyword>
<dbReference type="EMBL" id="HBUF01310128">
    <property type="protein sequence ID" value="CAG6692957.1"/>
    <property type="molecule type" value="Transcribed_RNA"/>
</dbReference>
<feature type="transmembrane region" description="Helical" evidence="1">
    <location>
        <begin position="97"/>
        <end position="114"/>
    </location>
</feature>
<dbReference type="EMBL" id="HBUF01310136">
    <property type="protein sequence ID" value="CAG6692996.1"/>
    <property type="molecule type" value="Transcribed_RNA"/>
</dbReference>
<dbReference type="EMBL" id="HBUF01310134">
    <property type="protein sequence ID" value="CAG6692985.1"/>
    <property type="molecule type" value="Transcribed_RNA"/>
</dbReference>
<name>A0A8D8XDG7_9HEMI</name>
<dbReference type="AlphaFoldDB" id="A0A8D8XDG7"/>
<dbReference type="EMBL" id="HBUF01310133">
    <property type="protein sequence ID" value="CAG6692981.1"/>
    <property type="molecule type" value="Transcribed_RNA"/>
</dbReference>
<evidence type="ECO:0000256" key="1">
    <source>
        <dbReference type="SAM" id="Phobius"/>
    </source>
</evidence>
<accession>A0A8D8XDG7</accession>
<sequence>MRGLLLDATSAARAAMNPSSCSLNITSASSMRMTLIEDFELELSSDDGAGGLSAAVSPSPEGSLLCVAISETLLSSFFSLSLVFLSLPCLVGVLSRLVLPFLFTPGFFLLVLSFDTTSSSLSSSSSMNSLSFLLFDFLFPSLCLRVSPLSSSFFTISWRVLLSPLDGLPRFFLPLVSGFVSLSMLALRFLLPLLLPALVSSLSLAMSISSTSERVPPFDRCLASDEKPVAKFLRGDPTFDIPPLSCFVKNADIEFACGANVCWLWCTWWD</sequence>
<organism evidence="2">
    <name type="scientific">Cacopsylla melanoneura</name>
    <dbReference type="NCBI Taxonomy" id="428564"/>
    <lineage>
        <taxon>Eukaryota</taxon>
        <taxon>Metazoa</taxon>
        <taxon>Ecdysozoa</taxon>
        <taxon>Arthropoda</taxon>
        <taxon>Hexapoda</taxon>
        <taxon>Insecta</taxon>
        <taxon>Pterygota</taxon>
        <taxon>Neoptera</taxon>
        <taxon>Paraneoptera</taxon>
        <taxon>Hemiptera</taxon>
        <taxon>Sternorrhyncha</taxon>
        <taxon>Psylloidea</taxon>
        <taxon>Psyllidae</taxon>
        <taxon>Psyllinae</taxon>
        <taxon>Cacopsylla</taxon>
    </lineage>
</organism>
<evidence type="ECO:0000313" key="2">
    <source>
        <dbReference type="EMBL" id="CAG6692972.1"/>
    </source>
</evidence>
<dbReference type="EMBL" id="HBUF01310135">
    <property type="protein sequence ID" value="CAG6692990.1"/>
    <property type="molecule type" value="Transcribed_RNA"/>
</dbReference>
<feature type="transmembrane region" description="Helical" evidence="1">
    <location>
        <begin position="168"/>
        <end position="187"/>
    </location>
</feature>
<proteinExistence type="predicted"/>
<feature type="transmembrane region" description="Helical" evidence="1">
    <location>
        <begin position="134"/>
        <end position="156"/>
    </location>
</feature>
<reference evidence="2" key="1">
    <citation type="submission" date="2021-05" db="EMBL/GenBank/DDBJ databases">
        <authorList>
            <person name="Alioto T."/>
            <person name="Alioto T."/>
            <person name="Gomez Garrido J."/>
        </authorList>
    </citation>
    <scope>NUCLEOTIDE SEQUENCE</scope>
</reference>
<keyword evidence="1" id="KW-1133">Transmembrane helix</keyword>